<dbReference type="EMBL" id="BSXT01008763">
    <property type="protein sequence ID" value="GMF66800.1"/>
    <property type="molecule type" value="Genomic_DNA"/>
</dbReference>
<organism evidence="1 2">
    <name type="scientific">Phytophthora fragariaefolia</name>
    <dbReference type="NCBI Taxonomy" id="1490495"/>
    <lineage>
        <taxon>Eukaryota</taxon>
        <taxon>Sar</taxon>
        <taxon>Stramenopiles</taxon>
        <taxon>Oomycota</taxon>
        <taxon>Peronosporomycetes</taxon>
        <taxon>Peronosporales</taxon>
        <taxon>Peronosporaceae</taxon>
        <taxon>Phytophthora</taxon>
    </lineage>
</organism>
<name>A0A9W7D8V6_9STRA</name>
<accession>A0A9W7D8V6</accession>
<dbReference type="AlphaFoldDB" id="A0A9W7D8V6"/>
<sequence>MGQLSVAIPPSNYKKWVPNAIDLKRICLYLSGKVSVLTRIRTSVRQQMIEDVHSYSFGMGVEGLGGRYARYDQELLEAFGHCLPDDHSPRTQPSMKPSLTQYICINVNSVCSLY</sequence>
<proteinExistence type="predicted"/>
<evidence type="ECO:0000313" key="1">
    <source>
        <dbReference type="EMBL" id="GMF66800.1"/>
    </source>
</evidence>
<dbReference type="Proteomes" id="UP001165121">
    <property type="component" value="Unassembled WGS sequence"/>
</dbReference>
<comment type="caution">
    <text evidence="1">The sequence shown here is derived from an EMBL/GenBank/DDBJ whole genome shotgun (WGS) entry which is preliminary data.</text>
</comment>
<reference evidence="1" key="1">
    <citation type="submission" date="2023-04" db="EMBL/GenBank/DDBJ databases">
        <title>Phytophthora fragariaefolia NBRC 109709.</title>
        <authorList>
            <person name="Ichikawa N."/>
            <person name="Sato H."/>
            <person name="Tonouchi N."/>
        </authorList>
    </citation>
    <scope>NUCLEOTIDE SEQUENCE</scope>
    <source>
        <strain evidence="1">NBRC 109709</strain>
    </source>
</reference>
<protein>
    <submittedName>
        <fullName evidence="1">Unnamed protein product</fullName>
    </submittedName>
</protein>
<evidence type="ECO:0000313" key="2">
    <source>
        <dbReference type="Proteomes" id="UP001165121"/>
    </source>
</evidence>
<gene>
    <name evidence="1" type="ORF">Pfra01_002830900</name>
</gene>
<keyword evidence="2" id="KW-1185">Reference proteome</keyword>